<dbReference type="Pfam" id="PF01363">
    <property type="entry name" value="FYVE"/>
    <property type="match status" value="1"/>
</dbReference>
<evidence type="ECO:0000313" key="18">
    <source>
        <dbReference type="Proteomes" id="UP000515152"/>
    </source>
</evidence>
<dbReference type="KEGG" id="char:105902122"/>
<dbReference type="InterPro" id="IPR000306">
    <property type="entry name" value="Znf_FYVE"/>
</dbReference>
<dbReference type="GO" id="GO:0008270">
    <property type="term" value="F:zinc ion binding"/>
    <property type="evidence" value="ECO:0007669"/>
    <property type="project" value="UniProtKB-KW"/>
</dbReference>
<evidence type="ECO:0000256" key="5">
    <source>
        <dbReference type="ARBA" id="ARBA00022490"/>
    </source>
</evidence>
<evidence type="ECO:0000256" key="6">
    <source>
        <dbReference type="ARBA" id="ARBA00022499"/>
    </source>
</evidence>
<dbReference type="GeneID" id="105902122"/>
<dbReference type="InterPro" id="IPR043269">
    <property type="entry name" value="FYVE_LST2"/>
</dbReference>
<evidence type="ECO:0000256" key="7">
    <source>
        <dbReference type="ARBA" id="ARBA00022723"/>
    </source>
</evidence>
<sequence>MNRFRKWLYKPKRTDPQLLAQFFYADEELNQVAMELDGLDGRKDPQRCTLLVNQFRSCQDNVLNIINQIMEECIPDDRANRDFCVKFPEEIRHDNLAGQLWFGAECLAAGSIIMNREIESMAMRPLAKDLTRCLEEVRNLTRDQALRDLNAYTERIRDALTHFDSLFAEFELCYVSAMVPVKSPKEYYTQQEVIVLFCETVERALKLGYLTQDMIDDYEPALMFTIPRLAIVCGLVVYSDGPLNLERKAEDMSELFRPFRTLLKKIRDLLQTLTQDELHTLERSLCISSEGECPSSTPPPPRSPDAQAPQAGHASAEGSSQWEEAGVALLGQREEEEEEEAEPTLCEEDEAELACSMQYDEEEFEQLSMLVHRLGNHMTSLLSPPSQGHSPAHSSTQPSSAGSSTHPSPSCGPSPLQEHERVFFMDDLEGGGATGTITNEDELRVGPAPRPSPNHTPGPPTLCNGWSRPRPTEEGFTPSSNGWGGRGVGAEPAEVIAHRTGGMKLSATVIFNPVNQSERTLVLPRPSEAESCGGSVGLLHSCVCCAGCQDVHDSISLETAAMATLGLSLGLDKRRSGGKGDIKLTPPSPRCSAEHTPHTPHTHTGGEHTPHTPHTLTSGETPHTHRGEEHTPHTHTGEEHTLPAQAVGELSPTVAPGSEQESAVTSCRSGEITPQETLREIKRSSRTQDSPLSSVSSSDCDSVSVTTCSLSSTYTPSPISSLTSSSEGLDHQEMQLALQAAKTAARNKIRARFHSSSDLIHRLFVCISGVADQLQTNYASDLRSILKTLFEVMATKSDQGDNDQQKKGPVRSGVLEDCSLCQESLSLSASEVAAKVHDGQVEDPPEWVPDDVCSLCVSCQAPFTVIRRKHHCRSCGKIFCSRCSSHSAPLPRYGQMKPVRVCTHCYMFHVTPFYSDRAGI</sequence>
<evidence type="ECO:0000256" key="16">
    <source>
        <dbReference type="SAM" id="MobiDB-lite"/>
    </source>
</evidence>
<feature type="compositionally biased region" description="Pro residues" evidence="16">
    <location>
        <begin position="448"/>
        <end position="460"/>
    </location>
</feature>
<comment type="subcellular location">
    <subcellularLocation>
        <location evidence="2">Cytoplasm</location>
        <location evidence="2">Cytosol</location>
    </subcellularLocation>
    <subcellularLocation>
        <location evidence="1">Early endosome membrane</location>
    </subcellularLocation>
</comment>
<dbReference type="PANTHER" id="PTHR46465:SF2">
    <property type="entry name" value="LATERAL SIGNALING TARGET PROTEIN 2 HOMOLOG"/>
    <property type="match status" value="1"/>
</dbReference>
<evidence type="ECO:0000256" key="8">
    <source>
        <dbReference type="ARBA" id="ARBA00022753"/>
    </source>
</evidence>
<evidence type="ECO:0000256" key="2">
    <source>
        <dbReference type="ARBA" id="ARBA00004514"/>
    </source>
</evidence>
<keyword evidence="8" id="KW-0967">Endosome</keyword>
<keyword evidence="12" id="KW-0472">Membrane</keyword>
<protein>
    <recommendedName>
        <fullName evidence="4">Lateral signaling target protein 2 homolog</fullName>
    </recommendedName>
    <alternativeName>
        <fullName evidence="14">Zinc finger FYVE domain-containing protein 28</fullName>
    </alternativeName>
</protein>
<keyword evidence="10" id="KW-0862">Zinc</keyword>
<evidence type="ECO:0000313" key="19">
    <source>
        <dbReference type="RefSeq" id="XP_042565730.1"/>
    </source>
</evidence>
<comment type="function">
    <text evidence="13">Negative regulator of epidermal growth factor receptor (EGFR) signaling. Acts by promoting EGFR degradation in endosomes when not monoubiquitinated.</text>
</comment>
<dbReference type="CTD" id="57732"/>
<dbReference type="SMART" id="SM00064">
    <property type="entry name" value="FYVE"/>
    <property type="match status" value="1"/>
</dbReference>
<evidence type="ECO:0000256" key="15">
    <source>
        <dbReference type="PROSITE-ProRule" id="PRU00091"/>
    </source>
</evidence>
<dbReference type="PROSITE" id="PS50178">
    <property type="entry name" value="ZF_FYVE"/>
    <property type="match status" value="1"/>
</dbReference>
<dbReference type="CDD" id="cd15731">
    <property type="entry name" value="FYVE_LST2"/>
    <property type="match status" value="1"/>
</dbReference>
<feature type="compositionally biased region" description="Low complexity" evidence="16">
    <location>
        <begin position="394"/>
        <end position="409"/>
    </location>
</feature>
<evidence type="ECO:0000256" key="10">
    <source>
        <dbReference type="ARBA" id="ARBA00022833"/>
    </source>
</evidence>
<dbReference type="GO" id="GO:0031901">
    <property type="term" value="C:early endosome membrane"/>
    <property type="evidence" value="ECO:0007669"/>
    <property type="project" value="UniProtKB-SubCell"/>
</dbReference>
<dbReference type="InterPro" id="IPR051118">
    <property type="entry name" value="LST-2"/>
</dbReference>
<feature type="region of interest" description="Disordered" evidence="16">
    <location>
        <begin position="571"/>
        <end position="638"/>
    </location>
</feature>
<dbReference type="Proteomes" id="UP000515152">
    <property type="component" value="Chromosome 14"/>
</dbReference>
<proteinExistence type="inferred from homology"/>
<evidence type="ECO:0000256" key="12">
    <source>
        <dbReference type="ARBA" id="ARBA00023136"/>
    </source>
</evidence>
<name>A0A8M1KSV6_CLUHA</name>
<keyword evidence="5" id="KW-0963">Cytoplasm</keyword>
<feature type="compositionally biased region" description="Basic and acidic residues" evidence="16">
    <location>
        <begin position="622"/>
        <end position="638"/>
    </location>
</feature>
<organism evidence="18 19">
    <name type="scientific">Clupea harengus</name>
    <name type="common">Atlantic herring</name>
    <dbReference type="NCBI Taxonomy" id="7950"/>
    <lineage>
        <taxon>Eukaryota</taxon>
        <taxon>Metazoa</taxon>
        <taxon>Chordata</taxon>
        <taxon>Craniata</taxon>
        <taxon>Vertebrata</taxon>
        <taxon>Euteleostomi</taxon>
        <taxon>Actinopterygii</taxon>
        <taxon>Neopterygii</taxon>
        <taxon>Teleostei</taxon>
        <taxon>Clupei</taxon>
        <taxon>Clupeiformes</taxon>
        <taxon>Clupeoidei</taxon>
        <taxon>Clupeidae</taxon>
        <taxon>Clupea</taxon>
    </lineage>
</organism>
<keyword evidence="6" id="KW-1017">Isopeptide bond</keyword>
<dbReference type="PANTHER" id="PTHR46465">
    <property type="entry name" value="LATERAL SIGNALING TARGET PROTEIN 2 HOMOLOG"/>
    <property type="match status" value="1"/>
</dbReference>
<feature type="region of interest" description="Disordered" evidence="16">
    <location>
        <begin position="652"/>
        <end position="703"/>
    </location>
</feature>
<keyword evidence="7" id="KW-0479">Metal-binding</keyword>
<evidence type="ECO:0000256" key="4">
    <source>
        <dbReference type="ARBA" id="ARBA00019870"/>
    </source>
</evidence>
<dbReference type="AlphaFoldDB" id="A0A8M1KSV6"/>
<feature type="region of interest" description="Disordered" evidence="16">
    <location>
        <begin position="289"/>
        <end position="350"/>
    </location>
</feature>
<evidence type="ECO:0000256" key="1">
    <source>
        <dbReference type="ARBA" id="ARBA00004146"/>
    </source>
</evidence>
<feature type="compositionally biased region" description="Low complexity" evidence="16">
    <location>
        <begin position="693"/>
        <end position="703"/>
    </location>
</feature>
<feature type="compositionally biased region" description="Basic and acidic residues" evidence="16">
    <location>
        <begin position="571"/>
        <end position="582"/>
    </location>
</feature>
<evidence type="ECO:0000256" key="9">
    <source>
        <dbReference type="ARBA" id="ARBA00022771"/>
    </source>
</evidence>
<keyword evidence="18" id="KW-1185">Reference proteome</keyword>
<feature type="compositionally biased region" description="Low complexity" evidence="16">
    <location>
        <begin position="612"/>
        <end position="621"/>
    </location>
</feature>
<evidence type="ECO:0000256" key="11">
    <source>
        <dbReference type="ARBA" id="ARBA00022843"/>
    </source>
</evidence>
<comment type="similarity">
    <text evidence="3">Belongs to the lst-2 family.</text>
</comment>
<feature type="compositionally biased region" description="Acidic residues" evidence="16">
    <location>
        <begin position="334"/>
        <end position="350"/>
    </location>
</feature>
<evidence type="ECO:0000256" key="14">
    <source>
        <dbReference type="ARBA" id="ARBA00083237"/>
    </source>
</evidence>
<evidence type="ECO:0000256" key="13">
    <source>
        <dbReference type="ARBA" id="ARBA00059106"/>
    </source>
</evidence>
<dbReference type="OrthoDB" id="20035at2759"/>
<keyword evidence="9 15" id="KW-0863">Zinc-finger</keyword>
<evidence type="ECO:0000259" key="17">
    <source>
        <dbReference type="PROSITE" id="PS50178"/>
    </source>
</evidence>
<feature type="domain" description="FYVE-type" evidence="17">
    <location>
        <begin position="850"/>
        <end position="906"/>
    </location>
</feature>
<keyword evidence="11" id="KW-0832">Ubl conjugation</keyword>
<reference evidence="19" key="1">
    <citation type="submission" date="2025-08" db="UniProtKB">
        <authorList>
            <consortium name="RefSeq"/>
        </authorList>
    </citation>
    <scope>IDENTIFICATION</scope>
</reference>
<feature type="compositionally biased region" description="Polar residues" evidence="16">
    <location>
        <begin position="378"/>
        <end position="393"/>
    </location>
</feature>
<dbReference type="FunFam" id="3.30.40.10:FF:000092">
    <property type="entry name" value="Lateral signaling target protein 2 homolog"/>
    <property type="match status" value="1"/>
</dbReference>
<accession>A0A8M1KSV6</accession>
<dbReference type="GO" id="GO:0005829">
    <property type="term" value="C:cytosol"/>
    <property type="evidence" value="ECO:0007669"/>
    <property type="project" value="UniProtKB-SubCell"/>
</dbReference>
<gene>
    <name evidence="19" type="primary">zfyve28</name>
</gene>
<dbReference type="RefSeq" id="XP_042565730.1">
    <property type="nucleotide sequence ID" value="XM_042709796.1"/>
</dbReference>
<feature type="compositionally biased region" description="Polar residues" evidence="16">
    <location>
        <begin position="659"/>
        <end position="676"/>
    </location>
</feature>
<evidence type="ECO:0000256" key="3">
    <source>
        <dbReference type="ARBA" id="ARBA00008755"/>
    </source>
</evidence>
<feature type="region of interest" description="Disordered" evidence="16">
    <location>
        <begin position="378"/>
        <end position="486"/>
    </location>
</feature>
<dbReference type="InterPro" id="IPR017455">
    <property type="entry name" value="Znf_FYVE-rel"/>
</dbReference>